<accession>A0A1Y2CTM6</accession>
<keyword evidence="1 3" id="KW-0378">Hydrolase</keyword>
<dbReference type="GO" id="GO:0016787">
    <property type="term" value="F:hydrolase activity"/>
    <property type="evidence" value="ECO:0007669"/>
    <property type="project" value="UniProtKB-KW"/>
</dbReference>
<keyword evidence="4" id="KW-1185">Reference proteome</keyword>
<reference evidence="3 4" key="1">
    <citation type="submission" date="2016-07" db="EMBL/GenBank/DDBJ databases">
        <title>Pervasive Adenine N6-methylation of Active Genes in Fungi.</title>
        <authorList>
            <consortium name="DOE Joint Genome Institute"/>
            <person name="Mondo S.J."/>
            <person name="Dannebaum R.O."/>
            <person name="Kuo R.C."/>
            <person name="Labutti K."/>
            <person name="Haridas S."/>
            <person name="Kuo A."/>
            <person name="Salamov A."/>
            <person name="Ahrendt S.R."/>
            <person name="Lipzen A."/>
            <person name="Sullivan W."/>
            <person name="Andreopoulos W.B."/>
            <person name="Clum A."/>
            <person name="Lindquist E."/>
            <person name="Daum C."/>
            <person name="Ramamoorthy G.K."/>
            <person name="Gryganskyi A."/>
            <person name="Culley D."/>
            <person name="Magnuson J.K."/>
            <person name="James T.Y."/>
            <person name="O'Malley M.A."/>
            <person name="Stajich J.E."/>
            <person name="Spatafora J.W."/>
            <person name="Visel A."/>
            <person name="Grigoriev I.V."/>
        </authorList>
    </citation>
    <scope>NUCLEOTIDE SEQUENCE [LARGE SCALE GENOMIC DNA]</scope>
    <source>
        <strain evidence="3 4">JEL800</strain>
    </source>
</reference>
<dbReference type="Gene3D" id="3.40.50.1820">
    <property type="entry name" value="alpha/beta hydrolase"/>
    <property type="match status" value="1"/>
</dbReference>
<name>A0A1Y2CTM6_9FUNG</name>
<dbReference type="EMBL" id="MCGO01000007">
    <property type="protein sequence ID" value="ORY50410.1"/>
    <property type="molecule type" value="Genomic_DNA"/>
</dbReference>
<dbReference type="AlphaFoldDB" id="A0A1Y2CTM6"/>
<sequence>MSLENLLASPLITVLRHDRRAQFSAGLCIGLIAIQQIGYSKRRSPVRGLVHFWVVDVPRAVVAAFARPASQFGLVRIARTFYIRWLFGGKTEDVRAMLNTANEKELETQTKKGLKVVEVCEDFEGGTVKGRWFIHDEIMRENTICLLWFHGGGYVFQNAANGAAHHYELLKEFNNSPLAFDEADPAKKSRRLDKFPTQLLEAVAAYQWLVSVKSVKKLVVGGDSAGAHLAIALMNAITTRLQHVPVKPIASVLMAPWVNPFLKENAKIFSDASFRAPFDYCDFTNNKTAIHTAEKGTLVIYGSIEIIVDSIRSFVARLRNQNTVGLEVYEYPNEMHCFNKHNPISGNGRDALVKTAAFLHKLF</sequence>
<dbReference type="Pfam" id="PF07859">
    <property type="entry name" value="Abhydrolase_3"/>
    <property type="match status" value="1"/>
</dbReference>
<protein>
    <submittedName>
        <fullName evidence="3">Alpha/beta-hydrolase</fullName>
    </submittedName>
</protein>
<proteinExistence type="predicted"/>
<evidence type="ECO:0000313" key="3">
    <source>
        <dbReference type="EMBL" id="ORY50410.1"/>
    </source>
</evidence>
<organism evidence="3 4">
    <name type="scientific">Rhizoclosmatium globosum</name>
    <dbReference type="NCBI Taxonomy" id="329046"/>
    <lineage>
        <taxon>Eukaryota</taxon>
        <taxon>Fungi</taxon>
        <taxon>Fungi incertae sedis</taxon>
        <taxon>Chytridiomycota</taxon>
        <taxon>Chytridiomycota incertae sedis</taxon>
        <taxon>Chytridiomycetes</taxon>
        <taxon>Chytridiales</taxon>
        <taxon>Chytriomycetaceae</taxon>
        <taxon>Rhizoclosmatium</taxon>
    </lineage>
</organism>
<comment type="caution">
    <text evidence="3">The sequence shown here is derived from an EMBL/GenBank/DDBJ whole genome shotgun (WGS) entry which is preliminary data.</text>
</comment>
<dbReference type="PANTHER" id="PTHR48081:SF8">
    <property type="entry name" value="ALPHA_BETA HYDROLASE FOLD-3 DOMAIN-CONTAINING PROTEIN-RELATED"/>
    <property type="match status" value="1"/>
</dbReference>
<dbReference type="InterPro" id="IPR013094">
    <property type="entry name" value="AB_hydrolase_3"/>
</dbReference>
<dbReference type="SUPFAM" id="SSF53474">
    <property type="entry name" value="alpha/beta-Hydrolases"/>
    <property type="match status" value="1"/>
</dbReference>
<dbReference type="OrthoDB" id="408631at2759"/>
<dbReference type="Proteomes" id="UP000193642">
    <property type="component" value="Unassembled WGS sequence"/>
</dbReference>
<feature type="domain" description="Alpha/beta hydrolase fold-3" evidence="2">
    <location>
        <begin position="146"/>
        <end position="338"/>
    </location>
</feature>
<gene>
    <name evidence="3" type="ORF">BCR33DRAFT_713220</name>
</gene>
<evidence type="ECO:0000256" key="1">
    <source>
        <dbReference type="ARBA" id="ARBA00022801"/>
    </source>
</evidence>
<dbReference type="InterPro" id="IPR050300">
    <property type="entry name" value="GDXG_lipolytic_enzyme"/>
</dbReference>
<evidence type="ECO:0000313" key="4">
    <source>
        <dbReference type="Proteomes" id="UP000193642"/>
    </source>
</evidence>
<dbReference type="PANTHER" id="PTHR48081">
    <property type="entry name" value="AB HYDROLASE SUPERFAMILY PROTEIN C4A8.06C"/>
    <property type="match status" value="1"/>
</dbReference>
<evidence type="ECO:0000259" key="2">
    <source>
        <dbReference type="Pfam" id="PF07859"/>
    </source>
</evidence>
<dbReference type="STRING" id="329046.A0A1Y2CTM6"/>
<dbReference type="InterPro" id="IPR029058">
    <property type="entry name" value="AB_hydrolase_fold"/>
</dbReference>